<feature type="transmembrane region" description="Helical" evidence="1">
    <location>
        <begin position="96"/>
        <end position="119"/>
    </location>
</feature>
<keyword evidence="1" id="KW-0812">Transmembrane</keyword>
<proteinExistence type="predicted"/>
<dbReference type="EMBL" id="DWVS01000214">
    <property type="protein sequence ID" value="HJC88104.1"/>
    <property type="molecule type" value="Genomic_DNA"/>
</dbReference>
<reference evidence="2" key="2">
    <citation type="submission" date="2021-04" db="EMBL/GenBank/DDBJ databases">
        <authorList>
            <person name="Gilroy R."/>
        </authorList>
    </citation>
    <scope>NUCLEOTIDE SEQUENCE</scope>
    <source>
        <strain evidence="2">ChiBcec1-1630</strain>
    </source>
</reference>
<gene>
    <name evidence="2" type="ORF">H9926_08830</name>
</gene>
<comment type="caution">
    <text evidence="2">The sequence shown here is derived from an EMBL/GenBank/DDBJ whole genome shotgun (WGS) entry which is preliminary data.</text>
</comment>
<feature type="transmembrane region" description="Helical" evidence="1">
    <location>
        <begin position="139"/>
        <end position="160"/>
    </location>
</feature>
<keyword evidence="1" id="KW-0472">Membrane</keyword>
<evidence type="ECO:0000313" key="2">
    <source>
        <dbReference type="EMBL" id="HJC88104.1"/>
    </source>
</evidence>
<name>A0A9D2QIE1_9FIRM</name>
<accession>A0A9D2QIE1</accession>
<organism evidence="2 3">
    <name type="scientific">Candidatus Eisenbergiella intestinigallinarum</name>
    <dbReference type="NCBI Taxonomy" id="2838549"/>
    <lineage>
        <taxon>Bacteria</taxon>
        <taxon>Bacillati</taxon>
        <taxon>Bacillota</taxon>
        <taxon>Clostridia</taxon>
        <taxon>Lachnospirales</taxon>
        <taxon>Lachnospiraceae</taxon>
        <taxon>Eisenbergiella</taxon>
    </lineage>
</organism>
<reference evidence="2" key="1">
    <citation type="journal article" date="2021" name="PeerJ">
        <title>Extensive microbial diversity within the chicken gut microbiome revealed by metagenomics and culture.</title>
        <authorList>
            <person name="Gilroy R."/>
            <person name="Ravi A."/>
            <person name="Getino M."/>
            <person name="Pursley I."/>
            <person name="Horton D.L."/>
            <person name="Alikhan N.F."/>
            <person name="Baker D."/>
            <person name="Gharbi K."/>
            <person name="Hall N."/>
            <person name="Watson M."/>
            <person name="Adriaenssens E.M."/>
            <person name="Foster-Nyarko E."/>
            <person name="Jarju S."/>
            <person name="Secka A."/>
            <person name="Antonio M."/>
            <person name="Oren A."/>
            <person name="Chaudhuri R.R."/>
            <person name="La Ragione R."/>
            <person name="Hildebrand F."/>
            <person name="Pallen M.J."/>
        </authorList>
    </citation>
    <scope>NUCLEOTIDE SEQUENCE</scope>
    <source>
        <strain evidence="2">ChiBcec1-1630</strain>
    </source>
</reference>
<keyword evidence="1" id="KW-1133">Transmembrane helix</keyword>
<protein>
    <submittedName>
        <fullName evidence="2">Uncharacterized protein</fullName>
    </submittedName>
</protein>
<evidence type="ECO:0000256" key="1">
    <source>
        <dbReference type="SAM" id="Phobius"/>
    </source>
</evidence>
<feature type="transmembrane region" description="Helical" evidence="1">
    <location>
        <begin position="61"/>
        <end position="84"/>
    </location>
</feature>
<dbReference type="Proteomes" id="UP000823922">
    <property type="component" value="Unassembled WGS sequence"/>
</dbReference>
<dbReference type="AlphaFoldDB" id="A0A9D2QIE1"/>
<sequence length="176" mass="19570">MNLKVKKILSLFASILILIPLYVALHEGGHALTAVLCGARITQFRILGAYMAYEGGIFTSLTLSLFHISGMLLPVLVSILYSLAYRGRIESIFYRIFSFLFILIPTGSILAWVIVPILYLLGQAPQTDDAAKFIDSSGLSPWVVLLGAILLFACCLFLVWKKKIVQNYWAAVKRDI</sequence>
<evidence type="ECO:0000313" key="3">
    <source>
        <dbReference type="Proteomes" id="UP000823922"/>
    </source>
</evidence>